<dbReference type="GO" id="GO:0005506">
    <property type="term" value="F:iron ion binding"/>
    <property type="evidence" value="ECO:0007669"/>
    <property type="project" value="InterPro"/>
</dbReference>
<evidence type="ECO:0000259" key="2">
    <source>
        <dbReference type="Pfam" id="PF01106"/>
    </source>
</evidence>
<dbReference type="RefSeq" id="WP_093574700.1">
    <property type="nucleotide sequence ID" value="NZ_FOWC01000006.1"/>
</dbReference>
<gene>
    <name evidence="3" type="ORF">SAMN05421854_106303</name>
</gene>
<reference evidence="4" key="1">
    <citation type="submission" date="2016-10" db="EMBL/GenBank/DDBJ databases">
        <authorList>
            <person name="Varghese N."/>
            <person name="Submissions S."/>
        </authorList>
    </citation>
    <scope>NUCLEOTIDE SEQUENCE [LARGE SCALE GENOMIC DNA]</scope>
    <source>
        <strain evidence="4">DSM 44637</strain>
    </source>
</reference>
<dbReference type="Pfam" id="PF01106">
    <property type="entry name" value="NifU"/>
    <property type="match status" value="1"/>
</dbReference>
<name>A0A1I5SF15_9PSEU</name>
<dbReference type="Gene3D" id="3.30.300.130">
    <property type="entry name" value="Fe-S cluster assembly (FSCA)"/>
    <property type="match status" value="1"/>
</dbReference>
<dbReference type="STRING" id="112413.SAMN05421854_106303"/>
<dbReference type="AlphaFoldDB" id="A0A1I5SF15"/>
<feature type="domain" description="NIF system FeS cluster assembly NifU C-terminal" evidence="2">
    <location>
        <begin position="83"/>
        <end position="149"/>
    </location>
</feature>
<dbReference type="InterPro" id="IPR001075">
    <property type="entry name" value="NIF_FeS_clus_asmbl_NifU_C"/>
</dbReference>
<dbReference type="GO" id="GO:0016226">
    <property type="term" value="P:iron-sulfur cluster assembly"/>
    <property type="evidence" value="ECO:0007669"/>
    <property type="project" value="InterPro"/>
</dbReference>
<dbReference type="InterPro" id="IPR034904">
    <property type="entry name" value="FSCA_dom_sf"/>
</dbReference>
<accession>A0A1I5SF15</accession>
<protein>
    <submittedName>
        <fullName evidence="3">Fe-S cluster biogenesis protein NfuA, 4Fe-4S-binding domain</fullName>
    </submittedName>
</protein>
<evidence type="ECO:0000256" key="1">
    <source>
        <dbReference type="ARBA" id="ARBA00049958"/>
    </source>
</evidence>
<organism evidence="3 4">
    <name type="scientific">Amycolatopsis rubida</name>
    <dbReference type="NCBI Taxonomy" id="112413"/>
    <lineage>
        <taxon>Bacteria</taxon>
        <taxon>Bacillati</taxon>
        <taxon>Actinomycetota</taxon>
        <taxon>Actinomycetes</taxon>
        <taxon>Pseudonocardiales</taxon>
        <taxon>Pseudonocardiaceae</taxon>
        <taxon>Amycolatopsis</taxon>
    </lineage>
</organism>
<proteinExistence type="predicted"/>
<dbReference type="PANTHER" id="PTHR11178">
    <property type="entry name" value="IRON-SULFUR CLUSTER SCAFFOLD PROTEIN NFU-RELATED"/>
    <property type="match status" value="1"/>
</dbReference>
<dbReference type="OrthoDB" id="9798220at2"/>
<evidence type="ECO:0000313" key="4">
    <source>
        <dbReference type="Proteomes" id="UP000199137"/>
    </source>
</evidence>
<sequence>MTDVAATSERIDRLLGELSGTGPEAAALAEELVHTLLEFYGAGLARIVESAGQDLVAKLAEDEHVAGLLVLHDLHPRSTAQRVDEALESVRPYLGSHAGDVELLGIDPDGVLRLALRGSCDGCPSSTVTAKNAIEQAVRAAAPELTGVVVEGAVPEQTGPGGRPLLPVVDCPAETG</sequence>
<dbReference type="GO" id="GO:0051536">
    <property type="term" value="F:iron-sulfur cluster binding"/>
    <property type="evidence" value="ECO:0007669"/>
    <property type="project" value="InterPro"/>
</dbReference>
<evidence type="ECO:0000313" key="3">
    <source>
        <dbReference type="EMBL" id="SFP69319.1"/>
    </source>
</evidence>
<dbReference type="Proteomes" id="UP000199137">
    <property type="component" value="Unassembled WGS sequence"/>
</dbReference>
<comment type="function">
    <text evidence="1">May be involved in the formation or repair of [Fe-S] clusters present in iron-sulfur proteins.</text>
</comment>
<dbReference type="SUPFAM" id="SSF117916">
    <property type="entry name" value="Fe-S cluster assembly (FSCA) domain-like"/>
    <property type="match status" value="1"/>
</dbReference>
<dbReference type="EMBL" id="FOWC01000006">
    <property type="protein sequence ID" value="SFP69319.1"/>
    <property type="molecule type" value="Genomic_DNA"/>
</dbReference>